<proteinExistence type="predicted"/>
<sequence length="561" mass="59316">MPNETTIMPPGGQFPVSVFSDTPLLALRCQPALAPFLPEDATTAEVVVDVLQVYVQYPDALPVSLDGGQGAALDVTVSVNGTQLASGSVALNGSASLPASLSGLAPRPEPYNLTCTGTLGSQTFSGSANMSYLPSPPSNIGSVTKRDLRNGGLLAKKIGGDYEYVLPVGFYTQWGGYLEDNDTTVQALAEQGHVQVHPIPPFENRTALNSTLAKMEEQNLWLMYDMRFTYMNLTTIHSEVTPLTPLSNLLLYYTADEPDGTSDPPSSAAAAYTVLRTLDPYHPASLVLNCADYHWADYASSADILLQDVYNLGNNLTFSSVWHTPCTPDQGVCGCDDCVGGWGDIRDRVAAFKERMVVLGWERSKSVWTVPQGFGSTEYWDRTPSGAEWLVEALVALNAGATGVVSWADPTTPSIKSAAATLARSAPALAQRMFSPTAARAQRTTAGGIDVGLWNDSSTGEVLLIAANLNYASANVSLDELFGAPGSSARVENVSMVMDGGARVVGNDVSFDSVESGAWIMRLAGNGTGSDGQTSAAIGADWDMVFLWVVVATIVGSAPTL</sequence>
<gene>
    <name evidence="1" type="ORF">K488DRAFT_51309</name>
</gene>
<keyword evidence="2" id="KW-1185">Reference proteome</keyword>
<reference evidence="1" key="1">
    <citation type="submission" date="2021-02" db="EMBL/GenBank/DDBJ databases">
        <authorList>
            <consortium name="DOE Joint Genome Institute"/>
            <person name="Ahrendt S."/>
            <person name="Looney B.P."/>
            <person name="Miyauchi S."/>
            <person name="Morin E."/>
            <person name="Drula E."/>
            <person name="Courty P.E."/>
            <person name="Chicoki N."/>
            <person name="Fauchery L."/>
            <person name="Kohler A."/>
            <person name="Kuo A."/>
            <person name="Labutti K."/>
            <person name="Pangilinan J."/>
            <person name="Lipzen A."/>
            <person name="Riley R."/>
            <person name="Andreopoulos W."/>
            <person name="He G."/>
            <person name="Johnson J."/>
            <person name="Barry K.W."/>
            <person name="Grigoriev I.V."/>
            <person name="Nagy L."/>
            <person name="Hibbett D."/>
            <person name="Henrissat B."/>
            <person name="Matheny P.B."/>
            <person name="Labbe J."/>
            <person name="Martin F."/>
        </authorList>
    </citation>
    <scope>NUCLEOTIDE SEQUENCE</scope>
    <source>
        <strain evidence="1">EC-137</strain>
    </source>
</reference>
<name>A0ACB8QKF3_9AGAM</name>
<evidence type="ECO:0000313" key="2">
    <source>
        <dbReference type="Proteomes" id="UP000814128"/>
    </source>
</evidence>
<reference evidence="1" key="2">
    <citation type="journal article" date="2022" name="New Phytol.">
        <title>Evolutionary transition to the ectomycorrhizal habit in the genomes of a hyperdiverse lineage of mushroom-forming fungi.</title>
        <authorList>
            <person name="Looney B."/>
            <person name="Miyauchi S."/>
            <person name="Morin E."/>
            <person name="Drula E."/>
            <person name="Courty P.E."/>
            <person name="Kohler A."/>
            <person name="Kuo A."/>
            <person name="LaButti K."/>
            <person name="Pangilinan J."/>
            <person name="Lipzen A."/>
            <person name="Riley R."/>
            <person name="Andreopoulos W."/>
            <person name="He G."/>
            <person name="Johnson J."/>
            <person name="Nolan M."/>
            <person name="Tritt A."/>
            <person name="Barry K.W."/>
            <person name="Grigoriev I.V."/>
            <person name="Nagy L.G."/>
            <person name="Hibbett D."/>
            <person name="Henrissat B."/>
            <person name="Matheny P.B."/>
            <person name="Labbe J."/>
            <person name="Martin F.M."/>
        </authorList>
    </citation>
    <scope>NUCLEOTIDE SEQUENCE</scope>
    <source>
        <strain evidence="1">EC-137</strain>
    </source>
</reference>
<accession>A0ACB8QKF3</accession>
<comment type="caution">
    <text evidence="1">The sequence shown here is derived from an EMBL/GenBank/DDBJ whole genome shotgun (WGS) entry which is preliminary data.</text>
</comment>
<dbReference type="EMBL" id="MU273567">
    <property type="protein sequence ID" value="KAI0031806.1"/>
    <property type="molecule type" value="Genomic_DNA"/>
</dbReference>
<protein>
    <submittedName>
        <fullName evidence="1">Uncharacterized protein</fullName>
    </submittedName>
</protein>
<dbReference type="Proteomes" id="UP000814128">
    <property type="component" value="Unassembled WGS sequence"/>
</dbReference>
<organism evidence="1 2">
    <name type="scientific">Vararia minispora EC-137</name>
    <dbReference type="NCBI Taxonomy" id="1314806"/>
    <lineage>
        <taxon>Eukaryota</taxon>
        <taxon>Fungi</taxon>
        <taxon>Dikarya</taxon>
        <taxon>Basidiomycota</taxon>
        <taxon>Agaricomycotina</taxon>
        <taxon>Agaricomycetes</taxon>
        <taxon>Russulales</taxon>
        <taxon>Lachnocladiaceae</taxon>
        <taxon>Vararia</taxon>
    </lineage>
</organism>
<evidence type="ECO:0000313" key="1">
    <source>
        <dbReference type="EMBL" id="KAI0031806.1"/>
    </source>
</evidence>